<dbReference type="KEGG" id="anr:Ana3638_21605"/>
<keyword evidence="4" id="KW-0472">Membrane</keyword>
<dbReference type="SUPFAM" id="SSF158472">
    <property type="entry name" value="HAMP domain-like"/>
    <property type="match status" value="1"/>
</dbReference>
<protein>
    <submittedName>
        <fullName evidence="6">HAMP domain-containing protein</fullName>
    </submittedName>
</protein>
<evidence type="ECO:0000256" key="1">
    <source>
        <dbReference type="ARBA" id="ARBA00004370"/>
    </source>
</evidence>
<dbReference type="InterPro" id="IPR010559">
    <property type="entry name" value="Sig_transdc_His_kin_internal"/>
</dbReference>
<dbReference type="PANTHER" id="PTHR34220">
    <property type="entry name" value="SENSOR HISTIDINE KINASE YPDA"/>
    <property type="match status" value="1"/>
</dbReference>
<reference evidence="6 7" key="1">
    <citation type="submission" date="2020-01" db="EMBL/GenBank/DDBJ databases">
        <title>Genome analysis of Anaerocolumna sp. CBA3638.</title>
        <authorList>
            <person name="Kim J."/>
            <person name="Roh S.W."/>
        </authorList>
    </citation>
    <scope>NUCLEOTIDE SEQUENCE [LARGE SCALE GENOMIC DNA]</scope>
    <source>
        <strain evidence="6 7">CBA3638</strain>
    </source>
</reference>
<dbReference type="RefSeq" id="WP_161839877.1">
    <property type="nucleotide sequence ID" value="NZ_CP048000.1"/>
</dbReference>
<dbReference type="PANTHER" id="PTHR34220:SF7">
    <property type="entry name" value="SENSOR HISTIDINE KINASE YPDA"/>
    <property type="match status" value="1"/>
</dbReference>
<feature type="transmembrane region" description="Helical" evidence="4">
    <location>
        <begin position="9"/>
        <end position="28"/>
    </location>
</feature>
<proteinExistence type="predicted"/>
<dbReference type="InterPro" id="IPR003660">
    <property type="entry name" value="HAMP_dom"/>
</dbReference>
<evidence type="ECO:0000256" key="3">
    <source>
        <dbReference type="ARBA" id="ARBA00022679"/>
    </source>
</evidence>
<dbReference type="InterPro" id="IPR050640">
    <property type="entry name" value="Bact_2-comp_sensor_kinase"/>
</dbReference>
<dbReference type="Pfam" id="PF00672">
    <property type="entry name" value="HAMP"/>
    <property type="match status" value="1"/>
</dbReference>
<keyword evidence="4" id="KW-1133">Transmembrane helix</keyword>
<keyword evidence="3" id="KW-0808">Transferase</keyword>
<sequence>MKMSMQKKIILFFICLVTLPILIIYMLVSNIFIKSTQKDMTTIYAANIREVGKNIDVILGSALDLSIYPLMEQNFKAFLTASVQSSNYKKIKKNAGDILLSMPYGYTSGIHGVSITNMAQDSLKTNINTKLTSSDMNEAGRLNGSPYWDYSKSGLRNGYLYLTRLLKNPSNISQHIGYVKLSISCNKIQSSILQNQQDNQTSYFIIAKDDRYIIRSDNNNYLENQRTSLTYHRLSRLAASKKGSTIIDGHIVSAYPLGRTDFIIYSITKPEVLSAVKHSFYLNMAIIFIIVLIFSLLLSIAFSKIIMTPLERLGHYMKSISNEDFTVRYPVKGSDEISVMAEHFNNMAERLNFLYTEVYMGELKLKQSQLDILQNQINPHFLYNTLDTIYWMSRMGDNENVSIMVSNMSRMMRLTLAPKTNDKIQLSQELEHLSCYINIQKIRYGKKVTFELQYGEEITGEYVLSFLLQPLVENALVHGLSNCLKGTVKINIYEQEDTIYYEVSNDGEPINEEEIDNILNAADKSMKGFALRNINERIKLKYGDNYSLTCYREAEFSVFKIVQPKEAIHYDKDTNCG</sequence>
<dbReference type="Gene3D" id="6.10.340.10">
    <property type="match status" value="1"/>
</dbReference>
<evidence type="ECO:0000313" key="7">
    <source>
        <dbReference type="Proteomes" id="UP000464314"/>
    </source>
</evidence>
<dbReference type="PROSITE" id="PS50885">
    <property type="entry name" value="HAMP"/>
    <property type="match status" value="1"/>
</dbReference>
<organism evidence="6 7">
    <name type="scientific">Anaerocolumna sedimenticola</name>
    <dbReference type="NCBI Taxonomy" id="2696063"/>
    <lineage>
        <taxon>Bacteria</taxon>
        <taxon>Bacillati</taxon>
        <taxon>Bacillota</taxon>
        <taxon>Clostridia</taxon>
        <taxon>Lachnospirales</taxon>
        <taxon>Lachnospiraceae</taxon>
        <taxon>Anaerocolumna</taxon>
    </lineage>
</organism>
<dbReference type="GO" id="GO:0016020">
    <property type="term" value="C:membrane"/>
    <property type="evidence" value="ECO:0007669"/>
    <property type="project" value="UniProtKB-SubCell"/>
</dbReference>
<feature type="transmembrane region" description="Helical" evidence="4">
    <location>
        <begin position="280"/>
        <end position="302"/>
    </location>
</feature>
<evidence type="ECO:0000313" key="6">
    <source>
        <dbReference type="EMBL" id="QHQ63055.1"/>
    </source>
</evidence>
<dbReference type="EMBL" id="CP048000">
    <property type="protein sequence ID" value="QHQ63055.1"/>
    <property type="molecule type" value="Genomic_DNA"/>
</dbReference>
<keyword evidence="2" id="KW-0597">Phosphoprotein</keyword>
<name>A0A6P1TUE3_9FIRM</name>
<evidence type="ECO:0000256" key="4">
    <source>
        <dbReference type="SAM" id="Phobius"/>
    </source>
</evidence>
<evidence type="ECO:0000256" key="2">
    <source>
        <dbReference type="ARBA" id="ARBA00022553"/>
    </source>
</evidence>
<gene>
    <name evidence="6" type="ORF">Ana3638_21605</name>
</gene>
<feature type="domain" description="HAMP" evidence="5">
    <location>
        <begin position="304"/>
        <end position="356"/>
    </location>
</feature>
<dbReference type="InterPro" id="IPR036890">
    <property type="entry name" value="HATPase_C_sf"/>
</dbReference>
<keyword evidence="4" id="KW-0812">Transmembrane</keyword>
<comment type="subcellular location">
    <subcellularLocation>
        <location evidence="1">Membrane</location>
    </subcellularLocation>
</comment>
<evidence type="ECO:0000259" key="5">
    <source>
        <dbReference type="PROSITE" id="PS50885"/>
    </source>
</evidence>
<dbReference type="SMART" id="SM00304">
    <property type="entry name" value="HAMP"/>
    <property type="match status" value="1"/>
</dbReference>
<accession>A0A6P1TUE3</accession>
<dbReference type="GO" id="GO:0000155">
    <property type="term" value="F:phosphorelay sensor kinase activity"/>
    <property type="evidence" value="ECO:0007669"/>
    <property type="project" value="InterPro"/>
</dbReference>
<dbReference type="Pfam" id="PF06580">
    <property type="entry name" value="His_kinase"/>
    <property type="match status" value="1"/>
</dbReference>
<dbReference type="Proteomes" id="UP000464314">
    <property type="component" value="Chromosome"/>
</dbReference>
<dbReference type="AlphaFoldDB" id="A0A6P1TUE3"/>
<dbReference type="Gene3D" id="3.30.565.10">
    <property type="entry name" value="Histidine kinase-like ATPase, C-terminal domain"/>
    <property type="match status" value="1"/>
</dbReference>
<dbReference type="CDD" id="cd06225">
    <property type="entry name" value="HAMP"/>
    <property type="match status" value="1"/>
</dbReference>
<dbReference type="SUPFAM" id="SSF55874">
    <property type="entry name" value="ATPase domain of HSP90 chaperone/DNA topoisomerase II/histidine kinase"/>
    <property type="match status" value="1"/>
</dbReference>
<keyword evidence="7" id="KW-1185">Reference proteome</keyword>